<dbReference type="GO" id="GO:0032050">
    <property type="term" value="F:clathrin heavy chain binding"/>
    <property type="evidence" value="ECO:0007669"/>
    <property type="project" value="TreeGrafter"/>
</dbReference>
<dbReference type="InterPro" id="IPR008942">
    <property type="entry name" value="ENTH_VHS"/>
</dbReference>
<evidence type="ECO:0000313" key="8">
    <source>
        <dbReference type="Proteomes" id="UP001180020"/>
    </source>
</evidence>
<dbReference type="GO" id="GO:0030136">
    <property type="term" value="C:clathrin-coated vesicle"/>
    <property type="evidence" value="ECO:0007669"/>
    <property type="project" value="UniProtKB-SubCell"/>
</dbReference>
<dbReference type="Pfam" id="PF07651">
    <property type="entry name" value="ANTH"/>
    <property type="match status" value="1"/>
</dbReference>
<evidence type="ECO:0000256" key="5">
    <source>
        <dbReference type="SAM" id="MobiDB-lite"/>
    </source>
</evidence>
<evidence type="ECO:0000256" key="1">
    <source>
        <dbReference type="ARBA" id="ARBA00004132"/>
    </source>
</evidence>
<name>A0AAV9CKN6_ACOCL</name>
<keyword evidence="3" id="KW-0333">Golgi apparatus</keyword>
<dbReference type="GO" id="GO:0005546">
    <property type="term" value="F:phosphatidylinositol-4,5-bisphosphate binding"/>
    <property type="evidence" value="ECO:0007669"/>
    <property type="project" value="TreeGrafter"/>
</dbReference>
<dbReference type="PROSITE" id="PS50942">
    <property type="entry name" value="ENTH"/>
    <property type="match status" value="1"/>
</dbReference>
<dbReference type="GO" id="GO:0048268">
    <property type="term" value="P:clathrin coat assembly"/>
    <property type="evidence" value="ECO:0007669"/>
    <property type="project" value="InterPro"/>
</dbReference>
<dbReference type="EMBL" id="JAUJYO010000019">
    <property type="protein sequence ID" value="KAK1288652.1"/>
    <property type="molecule type" value="Genomic_DNA"/>
</dbReference>
<dbReference type="Gene3D" id="1.20.58.150">
    <property type="entry name" value="ANTH domain"/>
    <property type="match status" value="1"/>
</dbReference>
<comment type="caution">
    <text evidence="7">The sequence shown here is derived from an EMBL/GenBank/DDBJ whole genome shotgun (WGS) entry which is preliminary data.</text>
</comment>
<dbReference type="InterPro" id="IPR011417">
    <property type="entry name" value="ANTH_dom"/>
</dbReference>
<dbReference type="PANTHER" id="PTHR22951:SF22">
    <property type="entry name" value="ENTH DOMAIN-CONTAINING PROTEIN"/>
    <property type="match status" value="1"/>
</dbReference>
<evidence type="ECO:0000313" key="7">
    <source>
        <dbReference type="EMBL" id="KAK1288652.1"/>
    </source>
</evidence>
<reference evidence="7" key="2">
    <citation type="submission" date="2023-06" db="EMBL/GenBank/DDBJ databases">
        <authorList>
            <person name="Ma L."/>
            <person name="Liu K.-W."/>
            <person name="Li Z."/>
            <person name="Hsiao Y.-Y."/>
            <person name="Qi Y."/>
            <person name="Fu T."/>
            <person name="Tang G."/>
            <person name="Zhang D."/>
            <person name="Sun W.-H."/>
            <person name="Liu D.-K."/>
            <person name="Li Y."/>
            <person name="Chen G.-Z."/>
            <person name="Liu X.-D."/>
            <person name="Liao X.-Y."/>
            <person name="Jiang Y.-T."/>
            <person name="Yu X."/>
            <person name="Hao Y."/>
            <person name="Huang J."/>
            <person name="Zhao X.-W."/>
            <person name="Ke S."/>
            <person name="Chen Y.-Y."/>
            <person name="Wu W.-L."/>
            <person name="Hsu J.-L."/>
            <person name="Lin Y.-F."/>
            <person name="Huang M.-D."/>
            <person name="Li C.-Y."/>
            <person name="Huang L."/>
            <person name="Wang Z.-W."/>
            <person name="Zhao X."/>
            <person name="Zhong W.-Y."/>
            <person name="Peng D.-H."/>
            <person name="Ahmad S."/>
            <person name="Lan S."/>
            <person name="Zhang J.-S."/>
            <person name="Tsai W.-C."/>
            <person name="Van De Peer Y."/>
            <person name="Liu Z.-J."/>
        </authorList>
    </citation>
    <scope>NUCLEOTIDE SEQUENCE</scope>
    <source>
        <strain evidence="7">CP</strain>
        <tissue evidence="7">Leaves</tissue>
    </source>
</reference>
<dbReference type="GO" id="GO:0005794">
    <property type="term" value="C:Golgi apparatus"/>
    <property type="evidence" value="ECO:0007669"/>
    <property type="project" value="UniProtKB-SubCell"/>
</dbReference>
<keyword evidence="4" id="KW-0968">Cytoplasmic vesicle</keyword>
<dbReference type="PANTHER" id="PTHR22951">
    <property type="entry name" value="CLATHRIN ASSEMBLY PROTEIN"/>
    <property type="match status" value="1"/>
</dbReference>
<dbReference type="SMART" id="SM00273">
    <property type="entry name" value="ENTH"/>
    <property type="match status" value="1"/>
</dbReference>
<dbReference type="InterPro" id="IPR045192">
    <property type="entry name" value="AP180-like"/>
</dbReference>
<evidence type="ECO:0000256" key="2">
    <source>
        <dbReference type="ARBA" id="ARBA00004555"/>
    </source>
</evidence>
<feature type="region of interest" description="Disordered" evidence="5">
    <location>
        <begin position="290"/>
        <end position="315"/>
    </location>
</feature>
<comment type="subcellular location">
    <subcellularLocation>
        <location evidence="1">Cytoplasmic vesicle</location>
        <location evidence="1">Clathrin-coated vesicle</location>
    </subcellularLocation>
    <subcellularLocation>
        <location evidence="2">Golgi apparatus</location>
    </subcellularLocation>
</comment>
<evidence type="ECO:0000256" key="4">
    <source>
        <dbReference type="ARBA" id="ARBA00023329"/>
    </source>
</evidence>
<dbReference type="GO" id="GO:0072583">
    <property type="term" value="P:clathrin-dependent endocytosis"/>
    <property type="evidence" value="ECO:0007669"/>
    <property type="project" value="InterPro"/>
</dbReference>
<organism evidence="7 8">
    <name type="scientific">Acorus calamus</name>
    <name type="common">Sweet flag</name>
    <dbReference type="NCBI Taxonomy" id="4465"/>
    <lineage>
        <taxon>Eukaryota</taxon>
        <taxon>Viridiplantae</taxon>
        <taxon>Streptophyta</taxon>
        <taxon>Embryophyta</taxon>
        <taxon>Tracheophyta</taxon>
        <taxon>Spermatophyta</taxon>
        <taxon>Magnoliopsida</taxon>
        <taxon>Liliopsida</taxon>
        <taxon>Acoraceae</taxon>
        <taxon>Acorus</taxon>
    </lineage>
</organism>
<keyword evidence="8" id="KW-1185">Reference proteome</keyword>
<dbReference type="SUPFAM" id="SSF89009">
    <property type="entry name" value="GAT-like domain"/>
    <property type="match status" value="1"/>
</dbReference>
<dbReference type="GO" id="GO:0005905">
    <property type="term" value="C:clathrin-coated pit"/>
    <property type="evidence" value="ECO:0007669"/>
    <property type="project" value="TreeGrafter"/>
</dbReference>
<dbReference type="GO" id="GO:0006900">
    <property type="term" value="P:vesicle budding from membrane"/>
    <property type="evidence" value="ECO:0007669"/>
    <property type="project" value="TreeGrafter"/>
</dbReference>
<sequence length="399" mass="45615">MFRRIHRAYTSLAEQTSTTYIRLTSTLTRSSPDLDFLILNATIPDDSPVPDPLLHHLSTLLHTHPSSTRAFSLSFSRRFRRTRSSRVALKCLFLLHRLLISLHHHPSFRSDLLWSLHNNLLILHHPSSHFTPFIRSYASLLDEALHFFDHHSSTDETKIKQAARAIESLPPLQSLIDRAIECRPDKNPLVQAAMRLIVRQSFDVYAQLQKEMAFVLDNLLQLPYRSCVDGLGAYRRASAQAYRLREFYGACREAGICGPYEYPVVELIPHIHVRAMESLVDGMWQLTESESESSSGSVNTVTTSSSTTSPLMSSDGESMTSVLLMMGTPLKAVTCMKWERFEEEEEMLIRWEEGDDGWEELLEASIDGSAEWGMKVYNPYPWNPFYEGGVHHCESSWRL</sequence>
<gene>
    <name evidence="7" type="ORF">QJS10_CPB19g01680</name>
</gene>
<protein>
    <recommendedName>
        <fullName evidence="6">ENTH domain-containing protein</fullName>
    </recommendedName>
</protein>
<accession>A0AAV9CKN6</accession>
<dbReference type="GO" id="GO:0005545">
    <property type="term" value="F:1-phosphatidylinositol binding"/>
    <property type="evidence" value="ECO:0007669"/>
    <property type="project" value="InterPro"/>
</dbReference>
<dbReference type="InterPro" id="IPR014712">
    <property type="entry name" value="ANTH_dom_sf"/>
</dbReference>
<dbReference type="Proteomes" id="UP001180020">
    <property type="component" value="Unassembled WGS sequence"/>
</dbReference>
<dbReference type="SUPFAM" id="SSF48464">
    <property type="entry name" value="ENTH/VHS domain"/>
    <property type="match status" value="1"/>
</dbReference>
<dbReference type="Gene3D" id="1.25.40.90">
    <property type="match status" value="1"/>
</dbReference>
<evidence type="ECO:0000256" key="3">
    <source>
        <dbReference type="ARBA" id="ARBA00023034"/>
    </source>
</evidence>
<reference evidence="7" key="1">
    <citation type="journal article" date="2023" name="Nat. Commun.">
        <title>Diploid and tetraploid genomes of Acorus and the evolution of monocots.</title>
        <authorList>
            <person name="Ma L."/>
            <person name="Liu K.W."/>
            <person name="Li Z."/>
            <person name="Hsiao Y.Y."/>
            <person name="Qi Y."/>
            <person name="Fu T."/>
            <person name="Tang G.D."/>
            <person name="Zhang D."/>
            <person name="Sun W.H."/>
            <person name="Liu D.K."/>
            <person name="Li Y."/>
            <person name="Chen G.Z."/>
            <person name="Liu X.D."/>
            <person name="Liao X.Y."/>
            <person name="Jiang Y.T."/>
            <person name="Yu X."/>
            <person name="Hao Y."/>
            <person name="Huang J."/>
            <person name="Zhao X.W."/>
            <person name="Ke S."/>
            <person name="Chen Y.Y."/>
            <person name="Wu W.L."/>
            <person name="Hsu J.L."/>
            <person name="Lin Y.F."/>
            <person name="Huang M.D."/>
            <person name="Li C.Y."/>
            <person name="Huang L."/>
            <person name="Wang Z.W."/>
            <person name="Zhao X."/>
            <person name="Zhong W.Y."/>
            <person name="Peng D.H."/>
            <person name="Ahmad S."/>
            <person name="Lan S."/>
            <person name="Zhang J.S."/>
            <person name="Tsai W.C."/>
            <person name="Van de Peer Y."/>
            <person name="Liu Z.J."/>
        </authorList>
    </citation>
    <scope>NUCLEOTIDE SEQUENCE</scope>
    <source>
        <strain evidence="7">CP</strain>
    </source>
</reference>
<feature type="compositionally biased region" description="Low complexity" evidence="5">
    <location>
        <begin position="292"/>
        <end position="309"/>
    </location>
</feature>
<dbReference type="AlphaFoldDB" id="A0AAV9CKN6"/>
<feature type="domain" description="ENTH" evidence="6">
    <location>
        <begin position="26"/>
        <end position="155"/>
    </location>
</feature>
<dbReference type="InterPro" id="IPR013809">
    <property type="entry name" value="ENTH"/>
</dbReference>
<evidence type="ECO:0000259" key="6">
    <source>
        <dbReference type="PROSITE" id="PS50942"/>
    </source>
</evidence>
<dbReference type="GO" id="GO:0000149">
    <property type="term" value="F:SNARE binding"/>
    <property type="evidence" value="ECO:0007669"/>
    <property type="project" value="TreeGrafter"/>
</dbReference>
<proteinExistence type="predicted"/>